<organism evidence="1 2">
    <name type="scientific">Spiromyces aspiralis</name>
    <dbReference type="NCBI Taxonomy" id="68401"/>
    <lineage>
        <taxon>Eukaryota</taxon>
        <taxon>Fungi</taxon>
        <taxon>Fungi incertae sedis</taxon>
        <taxon>Zoopagomycota</taxon>
        <taxon>Kickxellomycotina</taxon>
        <taxon>Kickxellomycetes</taxon>
        <taxon>Kickxellales</taxon>
        <taxon>Kickxellaceae</taxon>
        <taxon>Spiromyces</taxon>
    </lineage>
</organism>
<proteinExistence type="predicted"/>
<evidence type="ECO:0000313" key="2">
    <source>
        <dbReference type="Proteomes" id="UP001145114"/>
    </source>
</evidence>
<feature type="non-terminal residue" evidence="1">
    <location>
        <position position="536"/>
    </location>
</feature>
<evidence type="ECO:0000313" key="1">
    <source>
        <dbReference type="EMBL" id="KAJ1673598.1"/>
    </source>
</evidence>
<name>A0ACC1HER1_9FUNG</name>
<comment type="caution">
    <text evidence="1">The sequence shown here is derived from an EMBL/GenBank/DDBJ whole genome shotgun (WGS) entry which is preliminary data.</text>
</comment>
<dbReference type="Proteomes" id="UP001145114">
    <property type="component" value="Unassembled WGS sequence"/>
</dbReference>
<gene>
    <name evidence="1" type="primary">PIN4</name>
    <name evidence="1" type="ORF">EV182_004921</name>
</gene>
<reference evidence="1" key="1">
    <citation type="submission" date="2022-06" db="EMBL/GenBank/DDBJ databases">
        <title>Phylogenomic reconstructions and comparative analyses of Kickxellomycotina fungi.</title>
        <authorList>
            <person name="Reynolds N.K."/>
            <person name="Stajich J.E."/>
            <person name="Barry K."/>
            <person name="Grigoriev I.V."/>
            <person name="Crous P."/>
            <person name="Smith M.E."/>
        </authorList>
    </citation>
    <scope>NUCLEOTIDE SEQUENCE</scope>
    <source>
        <strain evidence="1">RSA 2271</strain>
    </source>
</reference>
<keyword evidence="2" id="KW-1185">Reference proteome</keyword>
<protein>
    <submittedName>
        <fullName evidence="1">Peptidyl-prolyl cis-trans isomerase pin4</fullName>
    </submittedName>
</protein>
<accession>A0ACC1HER1</accession>
<dbReference type="EMBL" id="JAMZIH010006766">
    <property type="protein sequence ID" value="KAJ1673598.1"/>
    <property type="molecule type" value="Genomic_DNA"/>
</dbReference>
<keyword evidence="1" id="KW-0413">Isomerase</keyword>
<sequence>MPTAIEEALKKLEGTHLTDRSSVGSRASSSPIDGGAISEGRESDLQARRRSRVPNINVHGAPDIAGGRPRAHTNVNNQHARYSAIYSHPVLSPQPLTGAELALMANMPSDAIPNAIVVKNINFAIKREELLQTITDLGLPLPYAFNYHYEGGVFRGLAFGNFRTAEEAARVIVGLNGVTMLGRTIKVEYKKALPGMTPAECMSRHQPPPPVPTTTYTSHPSSVTFHHDQVSHHYNHQEWQDQAASNKDEIGSQAAEDTSSVEQRDEGVQQQQSTDPAFKSASRDGAAGTVRPRRDTASRMRPQSMLVGSAMQVHAEERPAVTIDLDDKDTRLLYDLISQFRHDKSMVELEFPSALSEHQRQCAIAIAGRFGLKYEVKGAGNHRYIRVYKGLETLLEATEVKRRSGVRGGGGQYGMGVPSTVGRGQLPRSTSGANFQGTAGGGRQRPVSAVFDNFQGGWDPSLVSNRVSMFHQSHFDRQAYHHSPHHHQYDDVGQAYINPSTNSYDTAGQSATIAPTTGLGLGVPSRGRSLTNAQQA</sequence>